<dbReference type="GO" id="GO:0005886">
    <property type="term" value="C:plasma membrane"/>
    <property type="evidence" value="ECO:0007669"/>
    <property type="project" value="UniProtKB-SubCell"/>
</dbReference>
<dbReference type="InterPro" id="IPR011577">
    <property type="entry name" value="Cyt_b561_bac/Ni-Hgenase"/>
</dbReference>
<dbReference type="PANTHER" id="PTHR30074:SF6">
    <property type="entry name" value="FORMATE DEHYDROGENASE GAMMA SUBUNIT"/>
    <property type="match status" value="1"/>
</dbReference>
<dbReference type="InterPro" id="IPR051817">
    <property type="entry name" value="FDH_cytochrome_b556_subunit"/>
</dbReference>
<dbReference type="GO" id="GO:0022904">
    <property type="term" value="P:respiratory electron transport chain"/>
    <property type="evidence" value="ECO:0007669"/>
    <property type="project" value="InterPro"/>
</dbReference>
<dbReference type="GO" id="GO:0009326">
    <property type="term" value="C:formate dehydrogenase complex"/>
    <property type="evidence" value="ECO:0007669"/>
    <property type="project" value="TreeGrafter"/>
</dbReference>
<dbReference type="RefSeq" id="WP_071382250.1">
    <property type="nucleotide sequence ID" value="NZ_MLYO01000033.1"/>
</dbReference>
<keyword evidence="9" id="KW-1185">Reference proteome</keyword>
<dbReference type="GO" id="GO:0009055">
    <property type="term" value="F:electron transfer activity"/>
    <property type="evidence" value="ECO:0007669"/>
    <property type="project" value="InterPro"/>
</dbReference>
<gene>
    <name evidence="8" type="ORF">BIV23_19895</name>
</gene>
<organism evidence="8 9">
    <name type="scientific">Streptomyces monashensis</name>
    <dbReference type="NCBI Taxonomy" id="1678012"/>
    <lineage>
        <taxon>Bacteria</taxon>
        <taxon>Bacillati</taxon>
        <taxon>Actinomycetota</taxon>
        <taxon>Actinomycetes</taxon>
        <taxon>Kitasatosporales</taxon>
        <taxon>Streptomycetaceae</taxon>
        <taxon>Streptomyces</taxon>
    </lineage>
</organism>
<keyword evidence="4 6" id="KW-1133">Transmembrane helix</keyword>
<proteinExistence type="predicted"/>
<dbReference type="Pfam" id="PF01292">
    <property type="entry name" value="Ni_hydr_CYTB"/>
    <property type="match status" value="1"/>
</dbReference>
<dbReference type="GO" id="GO:0015944">
    <property type="term" value="P:formate oxidation"/>
    <property type="evidence" value="ECO:0007669"/>
    <property type="project" value="TreeGrafter"/>
</dbReference>
<evidence type="ECO:0000313" key="8">
    <source>
        <dbReference type="EMBL" id="OIK03810.1"/>
    </source>
</evidence>
<evidence type="ECO:0000259" key="7">
    <source>
        <dbReference type="Pfam" id="PF01292"/>
    </source>
</evidence>
<dbReference type="Proteomes" id="UP000179642">
    <property type="component" value="Unassembled WGS sequence"/>
</dbReference>
<evidence type="ECO:0000256" key="2">
    <source>
        <dbReference type="ARBA" id="ARBA00022475"/>
    </source>
</evidence>
<keyword evidence="3 6" id="KW-0812">Transmembrane</keyword>
<dbReference type="SUPFAM" id="SSF81342">
    <property type="entry name" value="Transmembrane di-heme cytochromes"/>
    <property type="match status" value="1"/>
</dbReference>
<keyword evidence="2" id="KW-1003">Cell membrane</keyword>
<sequence>MPLRADTPAPPDARVHRFTPAERWVHRVTAALMGVCVVTAAILYIPQLAILVGRRELVVRVHECAGLALPVPVLLGLASRAFRADLRFLNRFGPHDRMWLRAALLRDKRRSSRPAGKFNAGQKVYAAWIAGATLVMLGTGLLMWFTHLAPLMWRTSATFVHDWLALTIGVVLAGHIGMALGDPEARRGLRTGTVSREWAKREHPLWRG</sequence>
<evidence type="ECO:0000256" key="1">
    <source>
        <dbReference type="ARBA" id="ARBA00004651"/>
    </source>
</evidence>
<reference evidence="8 9" key="1">
    <citation type="submission" date="2016-10" db="EMBL/GenBank/DDBJ databases">
        <title>Genome sequence of Streptomyces sp. MUSC 1.</title>
        <authorList>
            <person name="Lee L.-H."/>
            <person name="Ser H.-L."/>
            <person name="Law J.W.-F."/>
        </authorList>
    </citation>
    <scope>NUCLEOTIDE SEQUENCE [LARGE SCALE GENOMIC DNA]</scope>
    <source>
        <strain evidence="8 9">MUSC 1</strain>
    </source>
</reference>
<dbReference type="Gene3D" id="1.20.950.20">
    <property type="entry name" value="Transmembrane di-heme cytochromes, Chain C"/>
    <property type="match status" value="1"/>
</dbReference>
<dbReference type="EMBL" id="MLYO01000033">
    <property type="protein sequence ID" value="OIK03810.1"/>
    <property type="molecule type" value="Genomic_DNA"/>
</dbReference>
<dbReference type="InterPro" id="IPR016174">
    <property type="entry name" value="Di-haem_cyt_TM"/>
</dbReference>
<feature type="transmembrane region" description="Helical" evidence="6">
    <location>
        <begin position="24"/>
        <end position="45"/>
    </location>
</feature>
<feature type="transmembrane region" description="Helical" evidence="6">
    <location>
        <begin position="163"/>
        <end position="181"/>
    </location>
</feature>
<comment type="subcellular location">
    <subcellularLocation>
        <location evidence="1">Cell membrane</location>
        <topology evidence="1">Multi-pass membrane protein</topology>
    </subcellularLocation>
</comment>
<evidence type="ECO:0000256" key="6">
    <source>
        <dbReference type="SAM" id="Phobius"/>
    </source>
</evidence>
<name>A0A1S2QCG8_9ACTN</name>
<evidence type="ECO:0000313" key="9">
    <source>
        <dbReference type="Proteomes" id="UP000179642"/>
    </source>
</evidence>
<dbReference type="GO" id="GO:0036397">
    <property type="term" value="F:formate dehydrogenase (quinone) activity"/>
    <property type="evidence" value="ECO:0007669"/>
    <property type="project" value="TreeGrafter"/>
</dbReference>
<dbReference type="AlphaFoldDB" id="A0A1S2QCG8"/>
<dbReference type="PANTHER" id="PTHR30074">
    <property type="entry name" value="FORMATE DEHYDROGENASE, NITRATE-INDUCIBLE, CYTOCHROME B556 FDN SUBUNIT"/>
    <property type="match status" value="1"/>
</dbReference>
<evidence type="ECO:0000256" key="5">
    <source>
        <dbReference type="ARBA" id="ARBA00023136"/>
    </source>
</evidence>
<protein>
    <submittedName>
        <fullName evidence="8">Formate dehydrogenase</fullName>
    </submittedName>
</protein>
<evidence type="ECO:0000256" key="3">
    <source>
        <dbReference type="ARBA" id="ARBA00022692"/>
    </source>
</evidence>
<keyword evidence="5 6" id="KW-0472">Membrane</keyword>
<comment type="caution">
    <text evidence="8">The sequence shown here is derived from an EMBL/GenBank/DDBJ whole genome shotgun (WGS) entry which is preliminary data.</text>
</comment>
<feature type="transmembrane region" description="Helical" evidence="6">
    <location>
        <begin position="124"/>
        <end position="143"/>
    </location>
</feature>
<dbReference type="GO" id="GO:0009061">
    <property type="term" value="P:anaerobic respiration"/>
    <property type="evidence" value="ECO:0007669"/>
    <property type="project" value="TreeGrafter"/>
</dbReference>
<dbReference type="OrthoDB" id="3681708at2"/>
<evidence type="ECO:0000256" key="4">
    <source>
        <dbReference type="ARBA" id="ARBA00022989"/>
    </source>
</evidence>
<feature type="domain" description="Cytochrome b561 bacterial/Ni-hydrogenase" evidence="7">
    <location>
        <begin position="17"/>
        <end position="180"/>
    </location>
</feature>
<accession>A0A1S2QCG8</accession>